<organism evidence="1 2">
    <name type="scientific">Cyclotella atomus</name>
    <dbReference type="NCBI Taxonomy" id="382360"/>
    <lineage>
        <taxon>Eukaryota</taxon>
        <taxon>Sar</taxon>
        <taxon>Stramenopiles</taxon>
        <taxon>Ochrophyta</taxon>
        <taxon>Bacillariophyta</taxon>
        <taxon>Coscinodiscophyceae</taxon>
        <taxon>Thalassiosirophycidae</taxon>
        <taxon>Stephanodiscales</taxon>
        <taxon>Stephanodiscaceae</taxon>
        <taxon>Cyclotella</taxon>
    </lineage>
</organism>
<sequence length="474" mass="53295">MIRIILRNIQLYLLLSSALLALIALQHLNWIDYNSNNSLFSTHPAILDKPSSFHSPDDTTRGMLYYGEESKEIGIFKFKVGLFKFALPTFAKEEWMWEDHGDGSRWKTVPVPPNRLRKNTSRREIIKKSSSLDATIKIPQQIGATEDTTSVAYVAILPSFHSLQKSNNLSILRERAAVLAASIKNAYANSSHKYQLYAIKYYHPSNRLDDKIHRCNDECKEIFTGLGYKIVDVSMSDLDEGRQSRLAGSYEITLDHILTNSIVVHLSLNSFLLKPIDHSVFDLIVSKTRDADSGAILALKPSTATTNRSMDEPLYIFKPSSNEATTSYLEFLKCSTDGNSINTKHPSPEDNNTNSQRREVWQPTLFPKMRKLLDAAVPKSLLKHVDSDPEGCAITKTMAVLDRCIYAIGSEECNAAQEGQENDYAVAAFFGGECAKPWECERTPAGDTCIDNSQDETAHCEWLHQKWFALSKGM</sequence>
<keyword evidence="2" id="KW-1185">Reference proteome</keyword>
<protein>
    <recommendedName>
        <fullName evidence="3">Hexosyltransferase</fullName>
    </recommendedName>
</protein>
<proteinExistence type="predicted"/>
<comment type="caution">
    <text evidence="1">The sequence shown here is derived from an EMBL/GenBank/DDBJ whole genome shotgun (WGS) entry which is preliminary data.</text>
</comment>
<evidence type="ECO:0000313" key="1">
    <source>
        <dbReference type="EMBL" id="KAL3783189.1"/>
    </source>
</evidence>
<evidence type="ECO:0000313" key="2">
    <source>
        <dbReference type="Proteomes" id="UP001530400"/>
    </source>
</evidence>
<dbReference type="Proteomes" id="UP001530400">
    <property type="component" value="Unassembled WGS sequence"/>
</dbReference>
<accession>A0ABD3P4P7</accession>
<name>A0ABD3P4P7_9STRA</name>
<reference evidence="1 2" key="1">
    <citation type="submission" date="2024-10" db="EMBL/GenBank/DDBJ databases">
        <title>Updated reference genomes for cyclostephanoid diatoms.</title>
        <authorList>
            <person name="Roberts W.R."/>
            <person name="Alverson A.J."/>
        </authorList>
    </citation>
    <scope>NUCLEOTIDE SEQUENCE [LARGE SCALE GENOMIC DNA]</scope>
    <source>
        <strain evidence="1 2">AJA010-31</strain>
    </source>
</reference>
<dbReference type="EMBL" id="JALLPJ020000777">
    <property type="protein sequence ID" value="KAL3783189.1"/>
    <property type="molecule type" value="Genomic_DNA"/>
</dbReference>
<evidence type="ECO:0008006" key="3">
    <source>
        <dbReference type="Google" id="ProtNLM"/>
    </source>
</evidence>
<gene>
    <name evidence="1" type="ORF">ACHAWO_004422</name>
</gene>
<dbReference type="AlphaFoldDB" id="A0ABD3P4P7"/>